<evidence type="ECO:0000256" key="6">
    <source>
        <dbReference type="ARBA" id="ARBA00022842"/>
    </source>
</evidence>
<dbReference type="AlphaFoldDB" id="A0A0C1QVF5"/>
<reference evidence="12 13" key="1">
    <citation type="submission" date="2015-01" db="EMBL/GenBank/DDBJ databases">
        <title>Genome sequence of the anaerobic bacterium Geobacter soli GSS01, a dissimilatory Fe(III) reducer from soil.</title>
        <authorList>
            <person name="Yang G."/>
            <person name="Zhou S."/>
        </authorList>
    </citation>
    <scope>NUCLEOTIDE SEQUENCE [LARGE SCALE GENOMIC DNA]</scope>
    <source>
        <strain evidence="12 13">GSS01</strain>
    </source>
</reference>
<keyword evidence="3 10" id="KW-0479">Metal-binding</keyword>
<dbReference type="GO" id="GO:0000166">
    <property type="term" value="F:nucleotide binding"/>
    <property type="evidence" value="ECO:0007669"/>
    <property type="project" value="UniProtKB-KW"/>
</dbReference>
<dbReference type="NCBIfam" id="TIGR00042">
    <property type="entry name" value="RdgB/HAM1 family non-canonical purine NTP pyrophosphatase"/>
    <property type="match status" value="1"/>
</dbReference>
<dbReference type="GO" id="GO:0009146">
    <property type="term" value="P:purine nucleoside triphosphate catabolic process"/>
    <property type="evidence" value="ECO:0007669"/>
    <property type="project" value="UniProtKB-UniRule"/>
</dbReference>
<keyword evidence="4 10" id="KW-0547">Nucleotide-binding</keyword>
<dbReference type="Proteomes" id="UP000031433">
    <property type="component" value="Unassembled WGS sequence"/>
</dbReference>
<keyword evidence="6 10" id="KW-0460">Magnesium</keyword>
<evidence type="ECO:0000256" key="10">
    <source>
        <dbReference type="HAMAP-Rule" id="MF_01405"/>
    </source>
</evidence>
<dbReference type="GO" id="GO:0017111">
    <property type="term" value="F:ribonucleoside triphosphate phosphatase activity"/>
    <property type="evidence" value="ECO:0007669"/>
    <property type="project" value="InterPro"/>
</dbReference>
<dbReference type="GO" id="GO:0009117">
    <property type="term" value="P:nucleotide metabolic process"/>
    <property type="evidence" value="ECO:0007669"/>
    <property type="project" value="UniProtKB-KW"/>
</dbReference>
<evidence type="ECO:0000313" key="12">
    <source>
        <dbReference type="EMBL" id="KIE42151.1"/>
    </source>
</evidence>
<dbReference type="GO" id="GO:0036222">
    <property type="term" value="F:XTP diphosphatase activity"/>
    <property type="evidence" value="ECO:0007669"/>
    <property type="project" value="UniProtKB-UniRule"/>
</dbReference>
<dbReference type="NCBIfam" id="NF011397">
    <property type="entry name" value="PRK14822.1"/>
    <property type="match status" value="1"/>
</dbReference>
<dbReference type="FunFam" id="3.90.950.10:FF:000001">
    <property type="entry name" value="dITP/XTP pyrophosphatase"/>
    <property type="match status" value="1"/>
</dbReference>
<evidence type="ECO:0000256" key="9">
    <source>
        <dbReference type="ARBA" id="ARBA00052017"/>
    </source>
</evidence>
<feature type="binding site" evidence="10">
    <location>
        <position position="176"/>
    </location>
    <ligand>
        <name>substrate</name>
    </ligand>
</feature>
<dbReference type="CDD" id="cd00515">
    <property type="entry name" value="HAM1"/>
    <property type="match status" value="1"/>
</dbReference>
<dbReference type="GO" id="GO:0035870">
    <property type="term" value="F:dITP diphosphatase activity"/>
    <property type="evidence" value="ECO:0007669"/>
    <property type="project" value="UniProtKB-UniRule"/>
</dbReference>
<feature type="binding site" evidence="10">
    <location>
        <position position="41"/>
    </location>
    <ligand>
        <name>Mg(2+)</name>
        <dbReference type="ChEBI" id="CHEBI:18420"/>
    </ligand>
</feature>
<dbReference type="GO" id="GO:0046872">
    <property type="term" value="F:metal ion binding"/>
    <property type="evidence" value="ECO:0007669"/>
    <property type="project" value="UniProtKB-KW"/>
</dbReference>
<dbReference type="InterPro" id="IPR020922">
    <property type="entry name" value="dITP/XTP_pyrophosphatase"/>
</dbReference>
<feature type="binding site" evidence="10">
    <location>
        <position position="71"/>
    </location>
    <ligand>
        <name>substrate</name>
    </ligand>
</feature>
<feature type="active site" description="Proton acceptor" evidence="10">
    <location>
        <position position="70"/>
    </location>
</feature>
<feature type="binding site" evidence="10">
    <location>
        <begin position="8"/>
        <end position="13"/>
    </location>
    <ligand>
        <name>substrate</name>
    </ligand>
</feature>
<evidence type="ECO:0000256" key="1">
    <source>
        <dbReference type="ARBA" id="ARBA00008023"/>
    </source>
</evidence>
<accession>A0A0C1QVF5</accession>
<evidence type="ECO:0000256" key="7">
    <source>
        <dbReference type="ARBA" id="ARBA00023080"/>
    </source>
</evidence>
<proteinExistence type="inferred from homology"/>
<comment type="catalytic activity">
    <reaction evidence="8 10">
        <text>dITP + H2O = dIMP + diphosphate + H(+)</text>
        <dbReference type="Rhea" id="RHEA:28342"/>
        <dbReference type="ChEBI" id="CHEBI:15377"/>
        <dbReference type="ChEBI" id="CHEBI:15378"/>
        <dbReference type="ChEBI" id="CHEBI:33019"/>
        <dbReference type="ChEBI" id="CHEBI:61194"/>
        <dbReference type="ChEBI" id="CHEBI:61382"/>
        <dbReference type="EC" id="3.6.1.66"/>
    </reaction>
</comment>
<evidence type="ECO:0000256" key="4">
    <source>
        <dbReference type="ARBA" id="ARBA00022741"/>
    </source>
</evidence>
<protein>
    <recommendedName>
        <fullName evidence="10">dITP/XTP pyrophosphatase</fullName>
        <ecNumber evidence="10">3.6.1.66</ecNumber>
    </recommendedName>
    <alternativeName>
        <fullName evidence="10">Non-canonical purine NTP pyrophosphatase</fullName>
    </alternativeName>
    <alternativeName>
        <fullName evidence="10">Non-standard purine NTP pyrophosphatase</fullName>
    </alternativeName>
    <alternativeName>
        <fullName evidence="10">Nucleoside-triphosphate diphosphatase</fullName>
    </alternativeName>
    <alternativeName>
        <fullName evidence="10">Nucleoside-triphosphate pyrophosphatase</fullName>
        <shortName evidence="10">NTPase</shortName>
    </alternativeName>
</protein>
<dbReference type="RefSeq" id="WP_039644452.1">
    <property type="nucleotide sequence ID" value="NZ_JXBL01000001.1"/>
</dbReference>
<comment type="catalytic activity">
    <reaction evidence="10">
        <text>ITP + H2O = IMP + diphosphate + H(+)</text>
        <dbReference type="Rhea" id="RHEA:29399"/>
        <dbReference type="ChEBI" id="CHEBI:15377"/>
        <dbReference type="ChEBI" id="CHEBI:15378"/>
        <dbReference type="ChEBI" id="CHEBI:33019"/>
        <dbReference type="ChEBI" id="CHEBI:58053"/>
        <dbReference type="ChEBI" id="CHEBI:61402"/>
        <dbReference type="EC" id="3.6.1.66"/>
    </reaction>
</comment>
<organism evidence="12 13">
    <name type="scientific">Geobacter soli</name>
    <dbReference type="NCBI Taxonomy" id="1510391"/>
    <lineage>
        <taxon>Bacteria</taxon>
        <taxon>Pseudomonadati</taxon>
        <taxon>Thermodesulfobacteriota</taxon>
        <taxon>Desulfuromonadia</taxon>
        <taxon>Geobacterales</taxon>
        <taxon>Geobacteraceae</taxon>
        <taxon>Geobacter</taxon>
    </lineage>
</organism>
<dbReference type="InterPro" id="IPR029001">
    <property type="entry name" value="ITPase-like_fam"/>
</dbReference>
<dbReference type="SUPFAM" id="SSF52972">
    <property type="entry name" value="ITPase-like"/>
    <property type="match status" value="1"/>
</dbReference>
<comment type="caution">
    <text evidence="12">The sequence shown here is derived from an EMBL/GenBank/DDBJ whole genome shotgun (WGS) entry which is preliminary data.</text>
</comment>
<dbReference type="PANTHER" id="PTHR11067">
    <property type="entry name" value="INOSINE TRIPHOSPHATE PYROPHOSPHATASE/HAM1 PROTEIN"/>
    <property type="match status" value="1"/>
</dbReference>
<feature type="binding site" evidence="10">
    <location>
        <begin position="181"/>
        <end position="182"/>
    </location>
    <ligand>
        <name>substrate</name>
    </ligand>
</feature>
<evidence type="ECO:0000256" key="5">
    <source>
        <dbReference type="ARBA" id="ARBA00022801"/>
    </source>
</evidence>
<comment type="similarity">
    <text evidence="1 10 11">Belongs to the HAM1 NTPase family.</text>
</comment>
<dbReference type="HAMAP" id="MF_01405">
    <property type="entry name" value="Non_canon_purine_NTPase"/>
    <property type="match status" value="1"/>
</dbReference>
<dbReference type="InterPro" id="IPR002637">
    <property type="entry name" value="RdgB/HAM1"/>
</dbReference>
<comment type="cofactor">
    <cofactor evidence="10">
        <name>Mg(2+)</name>
        <dbReference type="ChEBI" id="CHEBI:18420"/>
    </cofactor>
    <text evidence="10">Binds 1 Mg(2+) ion per subunit.</text>
</comment>
<dbReference type="GO" id="GO:0005829">
    <property type="term" value="C:cytosol"/>
    <property type="evidence" value="ECO:0007669"/>
    <property type="project" value="TreeGrafter"/>
</dbReference>
<comment type="function">
    <text evidence="10">Pyrophosphatase that catalyzes the hydrolysis of nucleoside triphosphates to their monophosphate derivatives, with a high preference for the non-canonical purine nucleotides XTP (xanthosine triphosphate), dITP (deoxyinosine triphosphate) and ITP. Seems to function as a house-cleaning enzyme that removes non-canonical purine nucleotides from the nucleotide pool, thus preventing their incorporation into DNA/RNA and avoiding chromosomal lesions.</text>
</comment>
<keyword evidence="5 10" id="KW-0378">Hydrolase</keyword>
<keyword evidence="7 10" id="KW-0546">Nucleotide metabolism</keyword>
<feature type="binding site" evidence="10">
    <location>
        <begin position="153"/>
        <end position="156"/>
    </location>
    <ligand>
        <name>substrate</name>
    </ligand>
</feature>
<evidence type="ECO:0000256" key="2">
    <source>
        <dbReference type="ARBA" id="ARBA00011738"/>
    </source>
</evidence>
<evidence type="ECO:0000256" key="11">
    <source>
        <dbReference type="RuleBase" id="RU003781"/>
    </source>
</evidence>
<comment type="catalytic activity">
    <reaction evidence="9 10">
        <text>XTP + H2O = XMP + diphosphate + H(+)</text>
        <dbReference type="Rhea" id="RHEA:28610"/>
        <dbReference type="ChEBI" id="CHEBI:15377"/>
        <dbReference type="ChEBI" id="CHEBI:15378"/>
        <dbReference type="ChEBI" id="CHEBI:33019"/>
        <dbReference type="ChEBI" id="CHEBI:57464"/>
        <dbReference type="ChEBI" id="CHEBI:61314"/>
        <dbReference type="EC" id="3.6.1.66"/>
    </reaction>
</comment>
<dbReference type="Pfam" id="PF01725">
    <property type="entry name" value="Ham1p_like"/>
    <property type="match status" value="1"/>
</dbReference>
<keyword evidence="13" id="KW-1185">Reference proteome</keyword>
<dbReference type="PANTHER" id="PTHR11067:SF9">
    <property type="entry name" value="INOSINE TRIPHOSPHATE PYROPHOSPHATASE"/>
    <property type="match status" value="1"/>
</dbReference>
<dbReference type="EC" id="3.6.1.66" evidence="10"/>
<evidence type="ECO:0000256" key="3">
    <source>
        <dbReference type="ARBA" id="ARBA00022723"/>
    </source>
</evidence>
<evidence type="ECO:0000313" key="13">
    <source>
        <dbReference type="Proteomes" id="UP000031433"/>
    </source>
</evidence>
<evidence type="ECO:0000256" key="8">
    <source>
        <dbReference type="ARBA" id="ARBA00051875"/>
    </source>
</evidence>
<dbReference type="EMBL" id="JXBL01000001">
    <property type="protein sequence ID" value="KIE42151.1"/>
    <property type="molecule type" value="Genomic_DNA"/>
</dbReference>
<gene>
    <name evidence="12" type="ORF">SE37_05685</name>
</gene>
<name>A0A0C1QVF5_9BACT</name>
<comment type="subunit">
    <text evidence="2 10">Homodimer.</text>
</comment>
<dbReference type="GO" id="GO:0036220">
    <property type="term" value="F:ITP diphosphatase activity"/>
    <property type="evidence" value="ECO:0007669"/>
    <property type="project" value="UniProtKB-UniRule"/>
</dbReference>
<dbReference type="Gene3D" id="3.90.950.10">
    <property type="match status" value="1"/>
</dbReference>
<feature type="binding site" evidence="10">
    <location>
        <position position="70"/>
    </location>
    <ligand>
        <name>Mg(2+)</name>
        <dbReference type="ChEBI" id="CHEBI:18420"/>
    </ligand>
</feature>
<sequence>MTRLVVATRNKGKLREIAAILSGLPFMLLSLDDFPDFPEVEEDGATFEENALKKASMAAMVTGLPALADDSGLVVDALGGKPGVYSARYSGESASDEANNTKLLSELATVPYAERTAAFRCTIALCIPGGERYTFSGELRGVILDSPRGTGGFGYDPLFFVSENGATMAELSLEVKNAVSHRGKALALLKGHLGRQTGE</sequence>